<dbReference type="GO" id="GO:0003677">
    <property type="term" value="F:DNA binding"/>
    <property type="evidence" value="ECO:0007669"/>
    <property type="project" value="UniProtKB-KW"/>
</dbReference>
<feature type="modified residue" description="4-aspartylphosphate" evidence="3">
    <location>
        <position position="60"/>
    </location>
</feature>
<keyword evidence="7" id="KW-1185">Reference proteome</keyword>
<dbReference type="InterPro" id="IPR039420">
    <property type="entry name" value="WalR-like"/>
</dbReference>
<sequence length="221" mass="24754">MSLIKIVLTEDHKIVRSGIRSLLENEVDIEIVGEACNGNELLELFESGTINPNEVLLITDINMPGINGIDMIPGLLEAYPKLKTVVLSMLSHEKYVLKAFQSGANGYMLKNVSSEELLFGIRHIFNNGQRYLCTELSIELLDRQLGRSYATTDDLPVVDLSKREKEILSLIAEGYTNQEIADKIFTSKRTVEGHRQNLIDKTQSRNSAALIRYAVLRGMVS</sequence>
<dbReference type="SMART" id="SM00421">
    <property type="entry name" value="HTH_LUXR"/>
    <property type="match status" value="1"/>
</dbReference>
<name>A0A1T5ECC4_9SPHI</name>
<dbReference type="PANTHER" id="PTHR43214">
    <property type="entry name" value="TWO-COMPONENT RESPONSE REGULATOR"/>
    <property type="match status" value="1"/>
</dbReference>
<dbReference type="Gene3D" id="3.40.50.2300">
    <property type="match status" value="1"/>
</dbReference>
<organism evidence="6 7">
    <name type="scientific">Daejeonella lutea</name>
    <dbReference type="NCBI Taxonomy" id="572036"/>
    <lineage>
        <taxon>Bacteria</taxon>
        <taxon>Pseudomonadati</taxon>
        <taxon>Bacteroidota</taxon>
        <taxon>Sphingobacteriia</taxon>
        <taxon>Sphingobacteriales</taxon>
        <taxon>Sphingobacteriaceae</taxon>
        <taxon>Daejeonella</taxon>
    </lineage>
</organism>
<dbReference type="InterPro" id="IPR058245">
    <property type="entry name" value="NreC/VraR/RcsB-like_REC"/>
</dbReference>
<dbReference type="GO" id="GO:0006355">
    <property type="term" value="P:regulation of DNA-templated transcription"/>
    <property type="evidence" value="ECO:0007669"/>
    <property type="project" value="InterPro"/>
</dbReference>
<proteinExistence type="predicted"/>
<evidence type="ECO:0000259" key="4">
    <source>
        <dbReference type="PROSITE" id="PS50043"/>
    </source>
</evidence>
<evidence type="ECO:0000256" key="2">
    <source>
        <dbReference type="ARBA" id="ARBA00023125"/>
    </source>
</evidence>
<feature type="domain" description="Response regulatory" evidence="5">
    <location>
        <begin position="5"/>
        <end position="125"/>
    </location>
</feature>
<dbReference type="PROSITE" id="PS50110">
    <property type="entry name" value="RESPONSE_REGULATORY"/>
    <property type="match status" value="1"/>
</dbReference>
<dbReference type="CDD" id="cd06170">
    <property type="entry name" value="LuxR_C_like"/>
    <property type="match status" value="1"/>
</dbReference>
<evidence type="ECO:0000256" key="3">
    <source>
        <dbReference type="PROSITE-ProRule" id="PRU00169"/>
    </source>
</evidence>
<dbReference type="Proteomes" id="UP000189981">
    <property type="component" value="Unassembled WGS sequence"/>
</dbReference>
<dbReference type="Pfam" id="PF00072">
    <property type="entry name" value="Response_reg"/>
    <property type="match status" value="1"/>
</dbReference>
<protein>
    <submittedName>
        <fullName evidence="6">Two component transcriptional regulator, LuxR family</fullName>
    </submittedName>
</protein>
<dbReference type="AlphaFoldDB" id="A0A1T5ECC4"/>
<evidence type="ECO:0000313" key="7">
    <source>
        <dbReference type="Proteomes" id="UP000189981"/>
    </source>
</evidence>
<dbReference type="SUPFAM" id="SSF52172">
    <property type="entry name" value="CheY-like"/>
    <property type="match status" value="1"/>
</dbReference>
<accession>A0A1T5ECC4</accession>
<dbReference type="GO" id="GO:0000160">
    <property type="term" value="P:phosphorelay signal transduction system"/>
    <property type="evidence" value="ECO:0007669"/>
    <property type="project" value="InterPro"/>
</dbReference>
<gene>
    <name evidence="6" type="ORF">SAMN05661099_2881</name>
</gene>
<dbReference type="RefSeq" id="WP_245803532.1">
    <property type="nucleotide sequence ID" value="NZ_FUYR01000003.1"/>
</dbReference>
<dbReference type="PRINTS" id="PR00038">
    <property type="entry name" value="HTHLUXR"/>
</dbReference>
<keyword evidence="2" id="KW-0238">DNA-binding</keyword>
<dbReference type="Pfam" id="PF00196">
    <property type="entry name" value="GerE"/>
    <property type="match status" value="1"/>
</dbReference>
<dbReference type="PANTHER" id="PTHR43214:SF43">
    <property type="entry name" value="TWO-COMPONENT RESPONSE REGULATOR"/>
    <property type="match status" value="1"/>
</dbReference>
<keyword evidence="1 3" id="KW-0597">Phosphoprotein</keyword>
<evidence type="ECO:0000256" key="1">
    <source>
        <dbReference type="ARBA" id="ARBA00022553"/>
    </source>
</evidence>
<feature type="domain" description="HTH luxR-type" evidence="4">
    <location>
        <begin position="153"/>
        <end position="218"/>
    </location>
</feature>
<dbReference type="InterPro" id="IPR016032">
    <property type="entry name" value="Sig_transdc_resp-reg_C-effctor"/>
</dbReference>
<evidence type="ECO:0000313" key="6">
    <source>
        <dbReference type="EMBL" id="SKB81558.1"/>
    </source>
</evidence>
<dbReference type="EMBL" id="FUYR01000003">
    <property type="protein sequence ID" value="SKB81558.1"/>
    <property type="molecule type" value="Genomic_DNA"/>
</dbReference>
<dbReference type="SUPFAM" id="SSF46894">
    <property type="entry name" value="C-terminal effector domain of the bipartite response regulators"/>
    <property type="match status" value="1"/>
</dbReference>
<dbReference type="PROSITE" id="PS50043">
    <property type="entry name" value="HTH_LUXR_2"/>
    <property type="match status" value="1"/>
</dbReference>
<dbReference type="CDD" id="cd17535">
    <property type="entry name" value="REC_NarL-like"/>
    <property type="match status" value="1"/>
</dbReference>
<reference evidence="7" key="1">
    <citation type="submission" date="2017-02" db="EMBL/GenBank/DDBJ databases">
        <authorList>
            <person name="Varghese N."/>
            <person name="Submissions S."/>
        </authorList>
    </citation>
    <scope>NUCLEOTIDE SEQUENCE [LARGE SCALE GENOMIC DNA]</scope>
    <source>
        <strain evidence="7">DSM 22385</strain>
    </source>
</reference>
<dbReference type="STRING" id="572036.SAMN05661099_2881"/>
<evidence type="ECO:0000259" key="5">
    <source>
        <dbReference type="PROSITE" id="PS50110"/>
    </source>
</evidence>
<dbReference type="SMART" id="SM00448">
    <property type="entry name" value="REC"/>
    <property type="match status" value="1"/>
</dbReference>
<dbReference type="InterPro" id="IPR000792">
    <property type="entry name" value="Tscrpt_reg_LuxR_C"/>
</dbReference>
<dbReference type="InterPro" id="IPR001789">
    <property type="entry name" value="Sig_transdc_resp-reg_receiver"/>
</dbReference>
<dbReference type="InterPro" id="IPR011006">
    <property type="entry name" value="CheY-like_superfamily"/>
</dbReference>